<dbReference type="EMBL" id="CAKMRJ010004445">
    <property type="protein sequence ID" value="CAH1439102.1"/>
    <property type="molecule type" value="Genomic_DNA"/>
</dbReference>
<sequence>MSNPPPSGPIPLHLVSNVDDPIRMSDPAVLNNEAVPHVSPLKLDFINNLETSDDDVLIIPSDIISKGSIPFERTLYGYFVGKRFAFPLVKDRLQDIWKEHGICDIFINNDDMFFFKFDNDKGMNYVLQKGIWKINGIPLFLRKWDPNVFIEKPTHDRVLVWVNIFGIPLQLFNKDGLSLIASKLGKPLEVDSYRTTMCEQATGRAVYARILIEMSANAPWAKEIKIKAFTAKSATSTSLRVEYSWIPKRCDHCKIFGHDHATCPTHMTSTPVQKTTTSIPKEVDKEGFQTVKRRTRAIPIPKKKVQVDNRKGKGPALKITQAYKPISRDPKKKNMSSNMFDALSHQRIGDTEVDSSIPPVILPRDTFPTSDTHESSSHGGHISIPVDQD</sequence>
<evidence type="ECO:0000259" key="2">
    <source>
        <dbReference type="Pfam" id="PF14111"/>
    </source>
</evidence>
<name>A0AAU9NMI4_9ASTR</name>
<evidence type="ECO:0000313" key="4">
    <source>
        <dbReference type="Proteomes" id="UP001157418"/>
    </source>
</evidence>
<evidence type="ECO:0000256" key="1">
    <source>
        <dbReference type="SAM" id="MobiDB-lite"/>
    </source>
</evidence>
<feature type="compositionally biased region" description="Low complexity" evidence="1">
    <location>
        <begin position="377"/>
        <end position="389"/>
    </location>
</feature>
<dbReference type="AlphaFoldDB" id="A0AAU9NMI4"/>
<organism evidence="3 4">
    <name type="scientific">Lactuca virosa</name>
    <dbReference type="NCBI Taxonomy" id="75947"/>
    <lineage>
        <taxon>Eukaryota</taxon>
        <taxon>Viridiplantae</taxon>
        <taxon>Streptophyta</taxon>
        <taxon>Embryophyta</taxon>
        <taxon>Tracheophyta</taxon>
        <taxon>Spermatophyta</taxon>
        <taxon>Magnoliopsida</taxon>
        <taxon>eudicotyledons</taxon>
        <taxon>Gunneridae</taxon>
        <taxon>Pentapetalae</taxon>
        <taxon>asterids</taxon>
        <taxon>campanulids</taxon>
        <taxon>Asterales</taxon>
        <taxon>Asteraceae</taxon>
        <taxon>Cichorioideae</taxon>
        <taxon>Cichorieae</taxon>
        <taxon>Lactucinae</taxon>
        <taxon>Lactuca</taxon>
    </lineage>
</organism>
<dbReference type="PANTHER" id="PTHR31286">
    <property type="entry name" value="GLYCINE-RICH CELL WALL STRUCTURAL PROTEIN 1.8-LIKE"/>
    <property type="match status" value="1"/>
</dbReference>
<protein>
    <recommendedName>
        <fullName evidence="2">DUF4283 domain-containing protein</fullName>
    </recommendedName>
</protein>
<accession>A0AAU9NMI4</accession>
<feature type="region of interest" description="Disordered" evidence="1">
    <location>
        <begin position="353"/>
        <end position="389"/>
    </location>
</feature>
<dbReference type="Proteomes" id="UP001157418">
    <property type="component" value="Unassembled WGS sequence"/>
</dbReference>
<dbReference type="Pfam" id="PF14111">
    <property type="entry name" value="DUF4283"/>
    <property type="match status" value="1"/>
</dbReference>
<reference evidence="3 4" key="1">
    <citation type="submission" date="2022-01" db="EMBL/GenBank/DDBJ databases">
        <authorList>
            <person name="Xiong W."/>
            <person name="Schranz E."/>
        </authorList>
    </citation>
    <scope>NUCLEOTIDE SEQUENCE [LARGE SCALE GENOMIC DNA]</scope>
</reference>
<dbReference type="PANTHER" id="PTHR31286:SF99">
    <property type="entry name" value="DUF4283 DOMAIN-CONTAINING PROTEIN"/>
    <property type="match status" value="1"/>
</dbReference>
<feature type="domain" description="DUF4283" evidence="2">
    <location>
        <begin position="71"/>
        <end position="148"/>
    </location>
</feature>
<gene>
    <name evidence="3" type="ORF">LVIROSA_LOCUS25325</name>
</gene>
<keyword evidence="4" id="KW-1185">Reference proteome</keyword>
<evidence type="ECO:0000313" key="3">
    <source>
        <dbReference type="EMBL" id="CAH1439102.1"/>
    </source>
</evidence>
<dbReference type="InterPro" id="IPR040256">
    <property type="entry name" value="At4g02000-like"/>
</dbReference>
<proteinExistence type="predicted"/>
<comment type="caution">
    <text evidence="3">The sequence shown here is derived from an EMBL/GenBank/DDBJ whole genome shotgun (WGS) entry which is preliminary data.</text>
</comment>
<dbReference type="InterPro" id="IPR025558">
    <property type="entry name" value="DUF4283"/>
</dbReference>